<dbReference type="PANTHER" id="PTHR30408:SF12">
    <property type="entry name" value="TYPE I RESTRICTION ENZYME MJAVIII SPECIFICITY SUBUNIT"/>
    <property type="match status" value="1"/>
</dbReference>
<comment type="similarity">
    <text evidence="1">Belongs to the type-I restriction system S methylase family.</text>
</comment>
<evidence type="ECO:0000256" key="1">
    <source>
        <dbReference type="ARBA" id="ARBA00010923"/>
    </source>
</evidence>
<feature type="domain" description="Type I restriction modification DNA specificity" evidence="5">
    <location>
        <begin position="25"/>
        <end position="191"/>
    </location>
</feature>
<keyword evidence="6" id="KW-0540">Nuclease</keyword>
<dbReference type="CDD" id="cd17246">
    <property type="entry name" value="RMtype1_S_SonII-TRD2-CR2_like"/>
    <property type="match status" value="1"/>
</dbReference>
<dbReference type="Gene3D" id="3.90.220.20">
    <property type="entry name" value="DNA methylase specificity domains"/>
    <property type="match status" value="2"/>
</dbReference>
<organism evidence="6 7">
    <name type="scientific">Aequorivita ciconiae</name>
    <dbReference type="NCBI Taxonomy" id="2494375"/>
    <lineage>
        <taxon>Bacteria</taxon>
        <taxon>Pseudomonadati</taxon>
        <taxon>Bacteroidota</taxon>
        <taxon>Flavobacteriia</taxon>
        <taxon>Flavobacteriales</taxon>
        <taxon>Flavobacteriaceae</taxon>
        <taxon>Aequorivita</taxon>
    </lineage>
</organism>
<dbReference type="PANTHER" id="PTHR30408">
    <property type="entry name" value="TYPE-1 RESTRICTION ENZYME ECOKI SPECIFICITY PROTEIN"/>
    <property type="match status" value="1"/>
</dbReference>
<accession>A0A410G5R8</accession>
<dbReference type="GO" id="GO:0009307">
    <property type="term" value="P:DNA restriction-modification system"/>
    <property type="evidence" value="ECO:0007669"/>
    <property type="project" value="UniProtKB-KW"/>
</dbReference>
<protein>
    <submittedName>
        <fullName evidence="6">Restriction endonuclease subunit S</fullName>
    </submittedName>
</protein>
<dbReference type="Proteomes" id="UP000285517">
    <property type="component" value="Chromosome"/>
</dbReference>
<dbReference type="CDD" id="cd17515">
    <property type="entry name" value="RMtype1_S_MjaORF132P_Sau1132ORF3780P-TRD1-CR1_like"/>
    <property type="match status" value="1"/>
</dbReference>
<evidence type="ECO:0000259" key="5">
    <source>
        <dbReference type="Pfam" id="PF01420"/>
    </source>
</evidence>
<dbReference type="REBASE" id="295243">
    <property type="entry name" value="S.AspM31ORF13120P"/>
</dbReference>
<proteinExistence type="inferred from homology"/>
<reference evidence="6 7" key="1">
    <citation type="submission" date="2019-01" db="EMBL/GenBank/DDBJ databases">
        <title>Complete genome sequencing of Aequorivita sp. H23M31.</title>
        <authorList>
            <person name="Bae J.-W."/>
        </authorList>
    </citation>
    <scope>NUCLEOTIDE SEQUENCE [LARGE SCALE GENOMIC DNA]</scope>
    <source>
        <strain evidence="6 7">H23M31</strain>
    </source>
</reference>
<dbReference type="AlphaFoldDB" id="A0A410G5R8"/>
<dbReference type="Gene3D" id="1.10.287.1120">
    <property type="entry name" value="Bipartite methylase S protein"/>
    <property type="match status" value="1"/>
</dbReference>
<dbReference type="GO" id="GO:0004519">
    <property type="term" value="F:endonuclease activity"/>
    <property type="evidence" value="ECO:0007669"/>
    <property type="project" value="UniProtKB-KW"/>
</dbReference>
<feature type="coiled-coil region" evidence="4">
    <location>
        <begin position="184"/>
        <end position="211"/>
    </location>
</feature>
<sequence>MVCVFKNGNRFCNGFKIYKRVDMSWKYVKLGTVCNTGAGGTPLKSKKEYYENGTIPWLRSGEVNNRNIIDSEIKITEKGLNNSSAKLFPTGTVLIAMYGATAGQVGILNFESSTNQAVCGVLPSENFATEFLYYFFLSFKDELISQAVGNAQPNISQAKIRNTLIPLIPLQEQQQIVAILDEAFEAIDQAIANIEKNIANAQELFQSKLNEIFSQRGEGWEICLLNEICEVKDGTHDSPKYVSEDNGIPFVTQKNILEDGLSFVDNKFISLDDHENFYRRSNVTENDLLFSMIGANRGMVCIVDDGRTFSIKNVGLIKSSENYRSKYLLYFLKSPIARNYVSDNSSGSAQGFIGLGKLRAFPIPMTTLDRQKSIEIIIDSLNDNVTQIIYAYQMKINSLEELKKSILQKAFAGKLTNKMVESLQLAAEPEERY</sequence>
<gene>
    <name evidence="6" type="ORF">EI546_13130</name>
</gene>
<feature type="domain" description="Type I restriction modification DNA specificity" evidence="5">
    <location>
        <begin position="218"/>
        <end position="387"/>
    </location>
</feature>
<dbReference type="InterPro" id="IPR044946">
    <property type="entry name" value="Restrct_endonuc_typeI_TRD_sf"/>
</dbReference>
<dbReference type="EMBL" id="CP034951">
    <property type="protein sequence ID" value="QAA82603.1"/>
    <property type="molecule type" value="Genomic_DNA"/>
</dbReference>
<dbReference type="Pfam" id="PF01420">
    <property type="entry name" value="Methylase_S"/>
    <property type="match status" value="2"/>
</dbReference>
<keyword evidence="3" id="KW-0238">DNA-binding</keyword>
<dbReference type="KEGG" id="aev:EI546_13130"/>
<dbReference type="InterPro" id="IPR052021">
    <property type="entry name" value="Type-I_RS_S_subunit"/>
</dbReference>
<keyword evidence="7" id="KW-1185">Reference proteome</keyword>
<keyword evidence="4" id="KW-0175">Coiled coil</keyword>
<dbReference type="OrthoDB" id="9816225at2"/>
<dbReference type="SUPFAM" id="SSF116734">
    <property type="entry name" value="DNA methylase specificity domain"/>
    <property type="match status" value="2"/>
</dbReference>
<dbReference type="InterPro" id="IPR000055">
    <property type="entry name" value="Restrct_endonuc_typeI_TRD"/>
</dbReference>
<dbReference type="GO" id="GO:0003677">
    <property type="term" value="F:DNA binding"/>
    <property type="evidence" value="ECO:0007669"/>
    <property type="project" value="UniProtKB-KW"/>
</dbReference>
<evidence type="ECO:0000313" key="6">
    <source>
        <dbReference type="EMBL" id="QAA82603.1"/>
    </source>
</evidence>
<evidence type="ECO:0000313" key="7">
    <source>
        <dbReference type="Proteomes" id="UP000285517"/>
    </source>
</evidence>
<keyword evidence="6" id="KW-0378">Hydrolase</keyword>
<evidence type="ECO:0000256" key="3">
    <source>
        <dbReference type="ARBA" id="ARBA00023125"/>
    </source>
</evidence>
<keyword evidence="6" id="KW-0255">Endonuclease</keyword>
<evidence type="ECO:0000256" key="4">
    <source>
        <dbReference type="SAM" id="Coils"/>
    </source>
</evidence>
<keyword evidence="2" id="KW-0680">Restriction system</keyword>
<name>A0A410G5R8_9FLAO</name>
<evidence type="ECO:0000256" key="2">
    <source>
        <dbReference type="ARBA" id="ARBA00022747"/>
    </source>
</evidence>